<dbReference type="GO" id="GO:0005524">
    <property type="term" value="F:ATP binding"/>
    <property type="evidence" value="ECO:0007669"/>
    <property type="project" value="UniProtKB-KW"/>
</dbReference>
<dbReference type="InterPro" id="IPR026890">
    <property type="entry name" value="Mononeg_mRNAcap"/>
</dbReference>
<keyword evidence="4" id="KW-0507">mRNA processing</keyword>
<evidence type="ECO:0000256" key="20">
    <source>
        <dbReference type="ARBA" id="ARBA00048548"/>
    </source>
</evidence>
<evidence type="ECO:0000256" key="5">
    <source>
        <dbReference type="ARBA" id="ARBA00022679"/>
    </source>
</evidence>
<dbReference type="EC" id="2.7.7.48" evidence="2"/>
<dbReference type="Pfam" id="PF00946">
    <property type="entry name" value="Mononeg_RNA_pol"/>
    <property type="match status" value="2"/>
</dbReference>
<reference evidence="22" key="1">
    <citation type="submission" date="2023-06" db="EMBL/GenBank/DDBJ databases">
        <title>Mycovirome of Diapothe helianthi and D. gulyae, causal agents of Phomopsis stem canker of sunflower, sheds light on interspecieces transmission.</title>
        <authorList>
            <person name="Wu C.-F."/>
            <person name="Zellner W."/>
            <person name="Kontz B."/>
            <person name="Kashyap R."/>
            <person name="Mathew F."/>
            <person name="Marzano S.-Y.L."/>
        </authorList>
    </citation>
    <scope>NUCLEOTIDE SEQUENCE</scope>
    <source>
        <strain evidence="22">Dg31</strain>
    </source>
</reference>
<comment type="catalytic activity">
    <reaction evidence="18">
        <text>a 5'-end (5'-triphosphoguanosine)-adenylyl-adenylyl-cytidylyl-adenosine in mRNA + S-adenosyl-L-methionine = a 5'-end (5'-triphosphoguanosine)-(2'-O-methyladenylyl)-adenylyl-cytidylyl-adenosine in mRNA + S-adenosyl-L-homocysteine + H(+)</text>
        <dbReference type="Rhea" id="RHEA:65380"/>
        <dbReference type="Rhea" id="RHEA-COMP:16797"/>
        <dbReference type="Rhea" id="RHEA-COMP:16801"/>
        <dbReference type="ChEBI" id="CHEBI:15378"/>
        <dbReference type="ChEBI" id="CHEBI:57856"/>
        <dbReference type="ChEBI" id="CHEBI:59789"/>
        <dbReference type="ChEBI" id="CHEBI:156482"/>
        <dbReference type="ChEBI" id="CHEBI:156484"/>
    </reaction>
</comment>
<evidence type="ECO:0000256" key="14">
    <source>
        <dbReference type="ARBA" id="ARBA00024494"/>
    </source>
</evidence>
<evidence type="ECO:0000256" key="11">
    <source>
        <dbReference type="ARBA" id="ARBA00022953"/>
    </source>
</evidence>
<keyword evidence="5" id="KW-0808">Transferase</keyword>
<dbReference type="InterPro" id="IPR014023">
    <property type="entry name" value="Mononeg_RNA_pol_cat"/>
</dbReference>
<evidence type="ECO:0000256" key="18">
    <source>
        <dbReference type="ARBA" id="ARBA00047332"/>
    </source>
</evidence>
<evidence type="ECO:0000256" key="10">
    <source>
        <dbReference type="ARBA" id="ARBA00022844"/>
    </source>
</evidence>
<keyword evidence="9" id="KW-0067">ATP-binding</keyword>
<evidence type="ECO:0000256" key="2">
    <source>
        <dbReference type="ARBA" id="ARBA00012494"/>
    </source>
</evidence>
<evidence type="ECO:0000259" key="21">
    <source>
        <dbReference type="PROSITE" id="PS50526"/>
    </source>
</evidence>
<keyword evidence="6" id="KW-0949">S-adenosyl-L-methionine</keyword>
<name>A0AA96HA00_9VIRU</name>
<proteinExistence type="predicted"/>
<evidence type="ECO:0000256" key="1">
    <source>
        <dbReference type="ARBA" id="ARBA00004328"/>
    </source>
</evidence>
<comment type="catalytic activity">
    <reaction evidence="15">
        <text>a 5'-end (5'-triphosphoguanosine)-(2'-O-methyladenylyl)-adenylyl-cytidylyl-adenosine in mRNA + S-adenosyl-L-methionine = a 5'-end (N(7)-methyl 5'-triphosphoguanosine)-(2'-O-methyladenylyl)-adenylyl-cytidylyl-adenosine in mRNA + S-adenosyl-L-homocysteine</text>
        <dbReference type="Rhea" id="RHEA:65440"/>
        <dbReference type="Rhea" id="RHEA-COMP:16798"/>
        <dbReference type="Rhea" id="RHEA-COMP:16801"/>
        <dbReference type="ChEBI" id="CHEBI:57856"/>
        <dbReference type="ChEBI" id="CHEBI:59789"/>
        <dbReference type="ChEBI" id="CHEBI:156482"/>
        <dbReference type="ChEBI" id="CHEBI:156483"/>
    </reaction>
</comment>
<keyword evidence="8" id="KW-0547">Nucleotide-binding</keyword>
<evidence type="ECO:0000256" key="8">
    <source>
        <dbReference type="ARBA" id="ARBA00022741"/>
    </source>
</evidence>
<evidence type="ECO:0000256" key="9">
    <source>
        <dbReference type="ARBA" id="ARBA00022840"/>
    </source>
</evidence>
<comment type="catalytic activity">
    <reaction evidence="20">
        <text>GTP + H2O = GDP + phosphate + H(+)</text>
        <dbReference type="Rhea" id="RHEA:19669"/>
        <dbReference type="ChEBI" id="CHEBI:15377"/>
        <dbReference type="ChEBI" id="CHEBI:15378"/>
        <dbReference type="ChEBI" id="CHEBI:37565"/>
        <dbReference type="ChEBI" id="CHEBI:43474"/>
        <dbReference type="ChEBI" id="CHEBI:58189"/>
    </reaction>
</comment>
<dbReference type="GO" id="GO:0003968">
    <property type="term" value="F:RNA-directed RNA polymerase activity"/>
    <property type="evidence" value="ECO:0007669"/>
    <property type="project" value="UniProtKB-KW"/>
</dbReference>
<dbReference type="EMBL" id="OR224971">
    <property type="protein sequence ID" value="WNM95034.1"/>
    <property type="molecule type" value="Genomic_RNA"/>
</dbReference>
<evidence type="ECO:0000256" key="16">
    <source>
        <dbReference type="ARBA" id="ARBA00030436"/>
    </source>
</evidence>
<keyword evidence="13" id="KW-0511">Multifunctional enzyme</keyword>
<keyword evidence="10" id="KW-0946">Virion</keyword>
<organism evidence="22">
    <name type="scientific">Diaporthe gulyae chuvirus 1</name>
    <dbReference type="NCBI Taxonomy" id="3077421"/>
    <lineage>
        <taxon>Viruses</taxon>
        <taxon>Riboviria</taxon>
        <taxon>Orthornavirae</taxon>
        <taxon>Negarnaviricota</taxon>
        <taxon>Haploviricotina</taxon>
        <taxon>Monjiviricetes</taxon>
        <taxon>Jingchuvirales</taxon>
        <taxon>Chuviridae</taxon>
    </lineage>
</organism>
<dbReference type="GO" id="GO:0044423">
    <property type="term" value="C:virion component"/>
    <property type="evidence" value="ECO:0007669"/>
    <property type="project" value="UniProtKB-KW"/>
</dbReference>
<evidence type="ECO:0000256" key="7">
    <source>
        <dbReference type="ARBA" id="ARBA00022695"/>
    </source>
</evidence>
<evidence type="ECO:0000256" key="3">
    <source>
        <dbReference type="ARBA" id="ARBA00022484"/>
    </source>
</evidence>
<evidence type="ECO:0000256" key="17">
    <source>
        <dbReference type="ARBA" id="ARBA00031012"/>
    </source>
</evidence>
<evidence type="ECO:0000256" key="4">
    <source>
        <dbReference type="ARBA" id="ARBA00022664"/>
    </source>
</evidence>
<evidence type="ECO:0000256" key="19">
    <source>
        <dbReference type="ARBA" id="ARBA00047370"/>
    </source>
</evidence>
<sequence length="2264" mass="261277">MADINTDDIDVGQHERKRMDGQNVFFDTKLSVAIRKTTTNKAMRAMDSNEEGIGWTRDERIAYYVRKKYKGYEVFQNADTYTYIISKLLDGVSHPEGLDHHEHNLLRKVSEPYQKTIALALEHLMKSVEDVGHSAHQNILDASMSIMRRRGGILKRLISFYNTYDSAVTIASTLGRTELRDSNFWKFITKRTVKISQTPWVMVMGYSVFFFIIDDQVHVLPKAYLLLIHNKLCDLISVTITAEIQCCNIYSEVERDLYYSFIKEGFRLNRRYKSKVFTIWKSLEGLVQAEQILDADSLRESFYLTNMVISLEDETGFDYSSSELREILRSCSPPFRNELGCLSKIFGHPYVDIEGGIKKMLERAREEKVLDIGVIAETGWMAKKMYIEKYISKHKKWPEVNMERCTDRRLNLAKREDRQPTDLRYSDYGQIDLAAYDSIDILKNQKFEYFLDCNQLIKDKTITQLASAVYRQAKGEEKLRPDEHYKKTKLIIKHFLDKDAQFRHQEYLARFNDIKNDPSVWDELSEYMVLRVVPKEKELKEMFRGFGCQSHENRDRTLRTEYNVADMLDELYEEEAMTCTELEISRKLIALRHMAKSFPGYQAVTISIDAQSWCSGFRSLAMRPFLSLLDSIFDVNTYDPVQDYYQELLYYLADSETVHFWKGMYGGIEGLNQYTWVLAYLSQINAAMDKLGYLFKVLIKGDDVRITVLISDDELNERDMDWHREHIVSSLHDYLGRVGHKIKKEDSYSSMKFISFSKNASIGDAELPQSFRKCQKAYGANNAAIKTVDSYIGSSFSNCHSASRAGVDFVSSYSLAVFWSMTYLKRSNIYKECPNDMLVALLLTPSVVGGFPIIYWHNFLVRAESDLLTPFIDLCKMMEISDHVVFNYMSRFLQFNIENEPHVDIFFRDSYAIPITGKPQTADSYLKTELTKRIEKVSKNPTIEELFSTDTKDIERQLIDILSTSNIYIPRLISEVFSKSALGMKQEVLTKFESGKSMAEFFAGSRDLNSRRANNIMIATFKKDQRVNEWRVNRMTKNMSFDVTHLDIFSQGCSARGAKWLRDTLWKKPVTGVTMPCMQDFIRIVPRERLFGLGEHAERSHFLLNAKVKPMITNLDKKMGRAYQLGPFRPFVGAVTSSGNHDAMKTVESREPMANKSLGLLSCITWITGEITNADGVQKTSNMPDVVAKLFQLTTSAAKEHLSEYVRVKKSGTMTHHMSGGGFKAKIAVNSLSNATTMFMGVSSAHKAFSVGNYKYNVNFLQIYSHAMMLLTMIRQYDPNFKLSTMYWIITAECEFCSRPIIPEIDEFMTCNEASVNSFDPPTLRTISSIIGVDELYHELVQQEIISPTIVMRDIDIIDVNTAIAALLQHHLTIKGIDLLESLTGINARLIRRLNVDLARPLLSTNHEQDVLSITEIRRMPFETIFNALHEFIQEYIWWKYRGRTIAQISLSIQRNFAVHLPWYQLCFMLREAWELTPFLHYVFGRTHSMFRIDDSPNSLDGQVKELGVALIRHYVDLDIPRVNFTRLSNSADRSVGYHLAVKLRRYYKVLINRARAAGIPPTSADHNLTELCRSYKWYTCHNDNEAAIEIFNHDYCTIGFICIRIMIDLVMDWFMNNIHNLDGMRTIENQNILCANDFTFNDTLFVGHLNDIIGYLETVFTERYGDKITLAQTTGEIANYLVNRFPDGEPLNMDEFQDLLEDDRFADVRRIQVAHATIIEVGSAWLINQRVSMVNLFMTFIRSNIIPVNILYTDLSTCISRIRREPTLDRTRVPRGELPPGLQGQVARYTAFSSLAFAHNANEGVNRFEWKDLTNHTAPVRHAVSMRIAEKVQKSGYYVDVKSFPKIYGLGSGTATHLIEVLVKSGMLRDKFYDMNLLMLADGTGGNTQIMNEITSKSTFFYVSLDQPPGQCPIHPYVVDKIRERGNRLVNRYNSAGIADLSLPQIVETLMNDTNGRVNGVFCDVSFPADESEMIMVNIFHNVTSLYLRSRLKSLLYLRCNITMLTSTRGMSCLCQVIFHSVKTYLVKPSSSQDPNEYYLVAQRSGTPIDHSSKYLSPNGFSRVESMINNQIDGYNLRLDYANPSYEFRSFDLPPGDYCFAPSYYLPSSFIPRIPVDMHDRRLLETRQELNARIETFFNSYNHCFSNTTYYREFSLSEKVREMERYIKLRGFMRGYENENETIFYNQHVFSLSTVINAAFRGIFRERVFLLDVGLESENLRGVRTRVQEWYFKSLRYGVRARLYFDKIEKAFRDMGAPDVVGI</sequence>
<dbReference type="GO" id="GO:0004482">
    <property type="term" value="F:mRNA 5'-cap (guanine-N7-)-methyltransferase activity"/>
    <property type="evidence" value="ECO:0007669"/>
    <property type="project" value="InterPro"/>
</dbReference>
<evidence type="ECO:0000313" key="22">
    <source>
        <dbReference type="EMBL" id="WNM95034.1"/>
    </source>
</evidence>
<dbReference type="PROSITE" id="PS50526">
    <property type="entry name" value="RDRP_SSRNA_NEG_NONSEG"/>
    <property type="match status" value="1"/>
</dbReference>
<keyword evidence="12" id="KW-0506">mRNA capping</keyword>
<dbReference type="Pfam" id="PF14318">
    <property type="entry name" value="Mononeg_mRNAcap"/>
    <property type="match status" value="1"/>
</dbReference>
<comment type="catalytic activity">
    <reaction evidence="14">
        <text>a 5'-end triphospho-adenylyl-adenylyl-cytidylyl-adenosine in mRNA + GDP + H(+) = a 5'-end (5'-triphosphoguanosine)-adenylyl-adenylyl-cytidylyl-adenosine in mRNA + diphosphate</text>
        <dbReference type="Rhea" id="RHEA:65436"/>
        <dbReference type="Rhea" id="RHEA-COMP:16797"/>
        <dbReference type="Rhea" id="RHEA-COMP:16799"/>
        <dbReference type="ChEBI" id="CHEBI:15378"/>
        <dbReference type="ChEBI" id="CHEBI:33019"/>
        <dbReference type="ChEBI" id="CHEBI:58189"/>
        <dbReference type="ChEBI" id="CHEBI:156484"/>
        <dbReference type="ChEBI" id="CHEBI:156503"/>
        <dbReference type="EC" id="2.7.7.88"/>
    </reaction>
</comment>
<evidence type="ECO:0000256" key="6">
    <source>
        <dbReference type="ARBA" id="ARBA00022691"/>
    </source>
</evidence>
<evidence type="ECO:0000256" key="13">
    <source>
        <dbReference type="ARBA" id="ARBA00023268"/>
    </source>
</evidence>
<feature type="domain" description="RdRp catalytic" evidence="21">
    <location>
        <begin position="602"/>
        <end position="764"/>
    </location>
</feature>
<keyword evidence="11" id="KW-0693">Viral RNA replication</keyword>
<evidence type="ECO:0000256" key="12">
    <source>
        <dbReference type="ARBA" id="ARBA00023042"/>
    </source>
</evidence>
<comment type="catalytic activity">
    <reaction evidence="19">
        <text>a 5'-end (5'-triphosphoguanosine)-adenylyl-adenylyl-cytidylyl-adenosine in mRNA + 2 S-adenosyl-L-methionine = a 5'-end (N(7)-methyl 5'-triphosphoguanosine)-(2'-O-methyladenylyl)-adenylyl-cytidylyl-adenosine in mRNA + 2 S-adenosyl-L-homocysteine + H(+)</text>
        <dbReference type="Rhea" id="RHEA:65376"/>
        <dbReference type="Rhea" id="RHEA-COMP:16797"/>
        <dbReference type="Rhea" id="RHEA-COMP:16798"/>
        <dbReference type="ChEBI" id="CHEBI:15378"/>
        <dbReference type="ChEBI" id="CHEBI:57856"/>
        <dbReference type="ChEBI" id="CHEBI:59789"/>
        <dbReference type="ChEBI" id="CHEBI:156483"/>
        <dbReference type="ChEBI" id="CHEBI:156484"/>
        <dbReference type="EC" id="2.1.1.375"/>
    </reaction>
</comment>
<protein>
    <recommendedName>
        <fullName evidence="2">RNA-directed RNA polymerase</fullName>
        <ecNumber evidence="2">2.7.7.48</ecNumber>
    </recommendedName>
    <alternativeName>
        <fullName evidence="17">Replicase</fullName>
    </alternativeName>
    <alternativeName>
        <fullName evidence="16">Transcriptase</fullName>
    </alternativeName>
</protein>
<comment type="subcellular location">
    <subcellularLocation>
        <location evidence="1">Virion</location>
    </subcellularLocation>
</comment>
<evidence type="ECO:0000256" key="15">
    <source>
        <dbReference type="ARBA" id="ARBA00024499"/>
    </source>
</evidence>
<keyword evidence="3 22" id="KW-0696">RNA-directed RNA polymerase</keyword>
<accession>A0AA96HA00</accession>
<keyword evidence="7" id="KW-0548">Nucleotidyltransferase</keyword>